<dbReference type="Pfam" id="PF02171">
    <property type="entry name" value="Piwi"/>
    <property type="match status" value="1"/>
</dbReference>
<dbReference type="SMART" id="SM00950">
    <property type="entry name" value="Piwi"/>
    <property type="match status" value="1"/>
</dbReference>
<evidence type="ECO:0000313" key="20">
    <source>
        <dbReference type="Proteomes" id="UP001273209"/>
    </source>
</evidence>
<dbReference type="FunFam" id="1.10.260.30:FF:000003">
    <property type="entry name" value="Signal recognition particle 54 kDa protein"/>
    <property type="match status" value="1"/>
</dbReference>
<dbReference type="Proteomes" id="UP001273209">
    <property type="component" value="Unassembled WGS sequence"/>
</dbReference>
<dbReference type="SUPFAM" id="SSF52540">
    <property type="entry name" value="P-loop containing nucleoside triphosphate hydrolases"/>
    <property type="match status" value="1"/>
</dbReference>
<dbReference type="RefSeq" id="XP_062759249.1">
    <property type="nucleotide sequence ID" value="XM_062895811.1"/>
</dbReference>
<dbReference type="InterPro" id="IPR004125">
    <property type="entry name" value="Signal_recog_particle_SRP54_M"/>
</dbReference>
<proteinExistence type="inferred from homology"/>
<evidence type="ECO:0000256" key="4">
    <source>
        <dbReference type="ARBA" id="ARBA00022490"/>
    </source>
</evidence>
<dbReference type="Gene3D" id="3.30.420.10">
    <property type="entry name" value="Ribonuclease H-like superfamily/Ribonuclease H"/>
    <property type="match status" value="1"/>
</dbReference>
<dbReference type="PANTHER" id="PTHR11564:SF5">
    <property type="entry name" value="SIGNAL RECOGNITION PARTICLE SUBUNIT SRP54"/>
    <property type="match status" value="1"/>
</dbReference>
<dbReference type="SMART" id="SM01163">
    <property type="entry name" value="DUF1785"/>
    <property type="match status" value="1"/>
</dbReference>
<keyword evidence="8" id="KW-0694">RNA-binding</keyword>
<feature type="region of interest" description="Disordered" evidence="16">
    <location>
        <begin position="585"/>
        <end position="668"/>
    </location>
</feature>
<dbReference type="SMART" id="SM00962">
    <property type="entry name" value="SRP54"/>
    <property type="match status" value="1"/>
</dbReference>
<dbReference type="Pfam" id="PF02881">
    <property type="entry name" value="SRP54_N"/>
    <property type="match status" value="1"/>
</dbReference>
<dbReference type="InterPro" id="IPR003100">
    <property type="entry name" value="PAZ_dom"/>
</dbReference>
<dbReference type="SMART" id="SM00382">
    <property type="entry name" value="AAA"/>
    <property type="match status" value="1"/>
</dbReference>
<dbReference type="InterPro" id="IPR013822">
    <property type="entry name" value="Signal_recog_particl_SRP54_hlx"/>
</dbReference>
<keyword evidence="10" id="KW-0733">Signal recognition particle</keyword>
<dbReference type="Gene3D" id="1.10.260.30">
    <property type="entry name" value="Signal recognition particle, SRP54 subunit, M-domain"/>
    <property type="match status" value="1"/>
</dbReference>
<dbReference type="InterPro" id="IPR042101">
    <property type="entry name" value="SRP54_N_sf"/>
</dbReference>
<dbReference type="NCBIfam" id="TIGR01425">
    <property type="entry name" value="SRP54_euk"/>
    <property type="match status" value="1"/>
</dbReference>
<evidence type="ECO:0000256" key="15">
    <source>
        <dbReference type="ARBA" id="ARBA00048157"/>
    </source>
</evidence>
<reference evidence="19" key="1">
    <citation type="submission" date="2023-11" db="EMBL/GenBank/DDBJ databases">
        <title>The genome sequences of three competitors of mushroom-forming fungi.</title>
        <authorList>
            <person name="Beijen E."/>
            <person name="Ohm R.A."/>
        </authorList>
    </citation>
    <scope>NUCLEOTIDE SEQUENCE</scope>
    <source>
        <strain evidence="19">CBS 100526</strain>
    </source>
</reference>
<evidence type="ECO:0000256" key="11">
    <source>
        <dbReference type="ARBA" id="ARBA00023274"/>
    </source>
</evidence>
<dbReference type="InterPro" id="IPR000897">
    <property type="entry name" value="SRP54_GTPase_dom"/>
</dbReference>
<dbReference type="InterPro" id="IPR012337">
    <property type="entry name" value="RNaseH-like_sf"/>
</dbReference>
<dbReference type="Gene3D" id="3.40.50.300">
    <property type="entry name" value="P-loop containing nucleotide triphosphate hydrolases"/>
    <property type="match status" value="1"/>
</dbReference>
<gene>
    <name evidence="19" type="ORF">Triagg1_1710</name>
</gene>
<dbReference type="FunFam" id="3.40.50.300:FF:000022">
    <property type="entry name" value="Signal recognition particle 54 kDa subunit"/>
    <property type="match status" value="1"/>
</dbReference>
<comment type="subcellular location">
    <subcellularLocation>
        <location evidence="2">Cytoplasm</location>
    </subcellularLocation>
    <subcellularLocation>
        <location evidence="1">Endoplasmic reticulum</location>
    </subcellularLocation>
</comment>
<dbReference type="GO" id="GO:0005783">
    <property type="term" value="C:endoplasmic reticulum"/>
    <property type="evidence" value="ECO:0007669"/>
    <property type="project" value="UniProtKB-SubCell"/>
</dbReference>
<evidence type="ECO:0000256" key="5">
    <source>
        <dbReference type="ARBA" id="ARBA00022741"/>
    </source>
</evidence>
<dbReference type="Gene3D" id="2.170.260.10">
    <property type="entry name" value="paz domain"/>
    <property type="match status" value="1"/>
</dbReference>
<evidence type="ECO:0000256" key="13">
    <source>
        <dbReference type="ARBA" id="ARBA00034905"/>
    </source>
</evidence>
<evidence type="ECO:0000256" key="8">
    <source>
        <dbReference type="ARBA" id="ARBA00022884"/>
    </source>
</evidence>
<dbReference type="GO" id="GO:0005829">
    <property type="term" value="C:cytosol"/>
    <property type="evidence" value="ECO:0007669"/>
    <property type="project" value="TreeGrafter"/>
</dbReference>
<evidence type="ECO:0000256" key="1">
    <source>
        <dbReference type="ARBA" id="ARBA00004240"/>
    </source>
</evidence>
<dbReference type="PROSITE" id="PS50822">
    <property type="entry name" value="PIWI"/>
    <property type="match status" value="1"/>
</dbReference>
<dbReference type="Pfam" id="PF02170">
    <property type="entry name" value="PAZ"/>
    <property type="match status" value="1"/>
</dbReference>
<dbReference type="CDD" id="cd17875">
    <property type="entry name" value="SRP54_G"/>
    <property type="match status" value="1"/>
</dbReference>
<dbReference type="GO" id="GO:0005786">
    <property type="term" value="C:signal recognition particle, endoplasmic reticulum targeting"/>
    <property type="evidence" value="ECO:0007669"/>
    <property type="project" value="UniProtKB-KW"/>
</dbReference>
<dbReference type="Pfam" id="PF08699">
    <property type="entry name" value="ArgoL1"/>
    <property type="match status" value="1"/>
</dbReference>
<feature type="compositionally biased region" description="Low complexity" evidence="16">
    <location>
        <begin position="648"/>
        <end position="663"/>
    </location>
</feature>
<dbReference type="InterPro" id="IPR045246">
    <property type="entry name" value="Piwi_ago-like"/>
</dbReference>
<dbReference type="GO" id="GO:0003924">
    <property type="term" value="F:GTPase activity"/>
    <property type="evidence" value="ECO:0007669"/>
    <property type="project" value="InterPro"/>
</dbReference>
<name>A0AAE1IL25_9HYPO</name>
<dbReference type="InterPro" id="IPR032474">
    <property type="entry name" value="Argonaute_N"/>
</dbReference>
<dbReference type="Pfam" id="PF02978">
    <property type="entry name" value="SRP_SPB"/>
    <property type="match status" value="1"/>
</dbReference>
<dbReference type="GO" id="GO:0005525">
    <property type="term" value="F:GTP binding"/>
    <property type="evidence" value="ECO:0007669"/>
    <property type="project" value="UniProtKB-KW"/>
</dbReference>
<dbReference type="SUPFAM" id="SSF53098">
    <property type="entry name" value="Ribonuclease H-like"/>
    <property type="match status" value="1"/>
</dbReference>
<dbReference type="HAMAP" id="MF_00306">
    <property type="entry name" value="SRP54"/>
    <property type="match status" value="1"/>
</dbReference>
<dbReference type="PROSITE" id="PS50821">
    <property type="entry name" value="PAZ"/>
    <property type="match status" value="1"/>
</dbReference>
<keyword evidence="9" id="KW-0342">GTP-binding</keyword>
<dbReference type="SMART" id="SM00963">
    <property type="entry name" value="SRP54_N"/>
    <property type="match status" value="1"/>
</dbReference>
<dbReference type="EC" id="3.6.5.4" evidence="14"/>
<dbReference type="InterPro" id="IPR036397">
    <property type="entry name" value="RNaseH_sf"/>
</dbReference>
<sequence>MVLQDLGRRINAAVSNLTREQNLDEKAFDSMLKEICAALLEADVNVRLVGQLRKSIRSTVNFKELPPAVNKKRLIQKAVFDELVKLVDPHAEPFKPKKGKSNVIMFVGLQGAGKTTTCTKLARHYQTRGLRACLVCADTFRAGAFDQLKQNATKAKIPYYGSLTETDPAAVARAGVEQFKKEKFDVIIVDTSGRHRQESALFQEMIDIQAAVNPDETIMVLDASIGQQAEAQAKAFKEAADFGAIIITKTDGHAHGGGAISAVAATHTPIVFIGTGEHMLDLERFEPQRFVQKLLGMGDMAGLVEHVQSLNLNQKDTMKHLQEGIFTVRDLRDQLSNIMKMGPLSKMAGMIPGMSGLMQGMDDEEGGAKLKRMIYICDSMTDKELDSDGKILIDEPTRMTRIARGSGTSVREVEDLLTQQRMMAGMAKKMGGNMKNMQRAQQAMSGANKAQQMAAMQKRLQSMGGAGGAGGMPDMGSLMKMLGGGGMPGGMDMQAMMRQMGMGGGMPGMPGMPVNLQHKLVTPHALNPGTRDKPTFGIHPNYDGSGTKKSPHRSQALRIAYKLGRRSECRCKCRREEEEEAGIKIVEDREEEVEEEEEVTEAAGVEEEEGEIEGEVPLEEEEEEEEEEIEEEEDPLEAGEVEDRLKYSPTHHSGHHSVPGGVPAPDKTVTKTEDALMAPAKSVDLSSLGLSDVLPRRPAYGAKGAEVTLWANYVSLTASSKLVLYRYEISVTPAAAGKKLTQVVRLLLEAPELAEYKHDLVSDFRTIMLSRQKFSDQTINIAYRSIGEDEPKENGLQYQVELRLINTLATSELIQYLTSTNPSAQYDEKLPLIQALNIFLNHYAKSADNLVSLGSSSGSSKTFAIGQLSDTWDLGNCLTAIRGFFASVRAATARVLVNINVSQAAFFQEGPLDQFILRLGTQGGLYKLQALIKGIRVKVTHLQDRLNKRGKPVSRVKTIWCLANKNDGQGLQNPPRVKAFGAGPKDVEFWLTEDLKDKKKPGGKGAKSQGGQYISVYDFFAKKYKIHIQDTRLPVINVGDRENPNYFPLQVCYVLPGQPCNSMLSASQAQQMIRFAVRKPFDNATSIVTKGLKTAGLSSETNPLLAQFGIDISQNLITVSGRIIASPKVTYGQNRQIPTFGGSWNMLPRDSPSLKFTNASTMQKWSCVYIEMPNDYPHAQTFTSAGLTEILRSFHAVLGDTGIAASPPLQPFQRLQLDNNDDPQLEALMKRAASSLQLLFVILPATPIPLYNRVKYLGDVKYGIHTVCSVGTKISNPKGQDQYLRNLALKFNLKLGGNNHLVDPTHLGFITENKTMIVGIDVTHPTSGNKQAPSIASMVASIDQKLGQWPGILSIQPKSRQEMVADLTEMLKSRLRLWRQKGKHSEFPENIIVYRDGVSEGQYQPVLDQELPLLRAACKELYPAPDQKKGLPRMTVAVVGKRHHTRFYPTSIADADKGGNTKAGTVVDRGVTEARNWDFYLQAHTALQGTARPAHYYVVLDEIFRPRYAKTPGKNIADEFQDLTQSMCYAFGRATKAVSYCAPAYYADVLCERSRCYLSSLFESPSNSATPSMVEGAAGGVDAGSLKQEVQVHERLKDSMFYI</sequence>
<dbReference type="InterPro" id="IPR006325">
    <property type="entry name" value="SRP54_euk"/>
</dbReference>
<keyword evidence="20" id="KW-1185">Reference proteome</keyword>
<evidence type="ECO:0000256" key="2">
    <source>
        <dbReference type="ARBA" id="ARBA00004496"/>
    </source>
</evidence>
<comment type="similarity">
    <text evidence="3">Belongs to the GTP-binding SRP family. SRP54 subfamily.</text>
</comment>
<dbReference type="SUPFAM" id="SSF47446">
    <property type="entry name" value="Signal peptide-binding domain"/>
    <property type="match status" value="1"/>
</dbReference>
<evidence type="ECO:0000256" key="3">
    <source>
        <dbReference type="ARBA" id="ARBA00005450"/>
    </source>
</evidence>
<feature type="compositionally biased region" description="Acidic residues" evidence="16">
    <location>
        <begin position="588"/>
        <end position="640"/>
    </location>
</feature>
<dbReference type="GO" id="GO:0006616">
    <property type="term" value="P:SRP-dependent cotranslational protein targeting to membrane, translocation"/>
    <property type="evidence" value="ECO:0007669"/>
    <property type="project" value="TreeGrafter"/>
</dbReference>
<dbReference type="SUPFAM" id="SSF101690">
    <property type="entry name" value="PAZ domain"/>
    <property type="match status" value="1"/>
</dbReference>
<evidence type="ECO:0000256" key="12">
    <source>
        <dbReference type="ARBA" id="ARBA00034832"/>
    </source>
</evidence>
<evidence type="ECO:0000256" key="16">
    <source>
        <dbReference type="SAM" id="MobiDB-lite"/>
    </source>
</evidence>
<dbReference type="Pfam" id="PF16488">
    <property type="entry name" value="ArgoL2"/>
    <property type="match status" value="1"/>
</dbReference>
<keyword evidence="4" id="KW-0963">Cytoplasm</keyword>
<evidence type="ECO:0000259" key="17">
    <source>
        <dbReference type="PROSITE" id="PS50821"/>
    </source>
</evidence>
<evidence type="ECO:0000256" key="10">
    <source>
        <dbReference type="ARBA" id="ARBA00023135"/>
    </source>
</evidence>
<feature type="domain" description="Piwi" evidence="18">
    <location>
        <begin position="1238"/>
        <end position="1559"/>
    </location>
</feature>
<comment type="caution">
    <text evidence="19">The sequence shown here is derived from an EMBL/GenBank/DDBJ whole genome shotgun (WGS) entry which is preliminary data.</text>
</comment>
<dbReference type="Gene3D" id="1.20.120.140">
    <property type="entry name" value="Signal recognition particle SRP54, nucleotide-binding domain"/>
    <property type="match status" value="1"/>
</dbReference>
<dbReference type="InterPro" id="IPR022941">
    <property type="entry name" value="SRP54"/>
</dbReference>
<dbReference type="CDD" id="cd04657">
    <property type="entry name" value="Piwi_ago-like"/>
    <property type="match status" value="1"/>
</dbReference>
<keyword evidence="6" id="KW-0378">Hydrolase</keyword>
<protein>
    <recommendedName>
        <fullName evidence="12">Signal recognition particle subunit SRP54</fullName>
        <ecNumber evidence="14">3.6.5.4</ecNumber>
    </recommendedName>
    <alternativeName>
        <fullName evidence="13">Signal recognition particle 54 kDa protein homolog</fullName>
    </alternativeName>
</protein>
<dbReference type="CDD" id="cd02846">
    <property type="entry name" value="PAZ_argonaute_like"/>
    <property type="match status" value="1"/>
</dbReference>
<keyword evidence="5" id="KW-0547">Nucleotide-binding</keyword>
<evidence type="ECO:0000256" key="7">
    <source>
        <dbReference type="ARBA" id="ARBA00022824"/>
    </source>
</evidence>
<dbReference type="GO" id="GO:0008312">
    <property type="term" value="F:7S RNA binding"/>
    <property type="evidence" value="ECO:0007669"/>
    <property type="project" value="InterPro"/>
</dbReference>
<dbReference type="InterPro" id="IPR032472">
    <property type="entry name" value="ArgoL2"/>
</dbReference>
<keyword evidence="11" id="KW-0687">Ribonucleoprotein</keyword>
<dbReference type="GeneID" id="87915716"/>
<comment type="catalytic activity">
    <reaction evidence="15">
        <text>GTP + H2O = GDP + phosphate + H(+)</text>
        <dbReference type="Rhea" id="RHEA:19669"/>
        <dbReference type="ChEBI" id="CHEBI:15377"/>
        <dbReference type="ChEBI" id="CHEBI:15378"/>
        <dbReference type="ChEBI" id="CHEBI:37565"/>
        <dbReference type="ChEBI" id="CHEBI:43474"/>
        <dbReference type="ChEBI" id="CHEBI:58189"/>
        <dbReference type="EC" id="3.6.5.4"/>
    </reaction>
    <physiologicalReaction direction="left-to-right" evidence="15">
        <dbReference type="Rhea" id="RHEA:19670"/>
    </physiologicalReaction>
</comment>
<dbReference type="InterPro" id="IPR036085">
    <property type="entry name" value="PAZ_dom_sf"/>
</dbReference>
<dbReference type="Pfam" id="PF00448">
    <property type="entry name" value="SRP54"/>
    <property type="match status" value="1"/>
</dbReference>
<dbReference type="EMBL" id="JAWRVG010000004">
    <property type="protein sequence ID" value="KAK4082820.1"/>
    <property type="molecule type" value="Genomic_DNA"/>
</dbReference>
<dbReference type="PROSITE" id="PS00300">
    <property type="entry name" value="SRP54"/>
    <property type="match status" value="1"/>
</dbReference>
<evidence type="ECO:0000313" key="19">
    <source>
        <dbReference type="EMBL" id="KAK4082820.1"/>
    </source>
</evidence>
<keyword evidence="7" id="KW-0256">Endoplasmic reticulum</keyword>
<dbReference type="InterPro" id="IPR014811">
    <property type="entry name" value="ArgoL1"/>
</dbReference>
<dbReference type="InterPro" id="IPR003593">
    <property type="entry name" value="AAA+_ATPase"/>
</dbReference>
<dbReference type="FunFam" id="1.20.120.140:FF:000001">
    <property type="entry name" value="Signal recognition particle GTPase"/>
    <property type="match status" value="1"/>
</dbReference>
<evidence type="ECO:0000256" key="6">
    <source>
        <dbReference type="ARBA" id="ARBA00022801"/>
    </source>
</evidence>
<evidence type="ECO:0000259" key="18">
    <source>
        <dbReference type="PROSITE" id="PS50822"/>
    </source>
</evidence>
<evidence type="ECO:0000256" key="9">
    <source>
        <dbReference type="ARBA" id="ARBA00023134"/>
    </source>
</evidence>
<dbReference type="InterPro" id="IPR036891">
    <property type="entry name" value="Signal_recog_part_SRP54_M_sf"/>
</dbReference>
<accession>A0AAE1IL25</accession>
<organism evidence="19 20">
    <name type="scientific">Trichoderma aggressivum f. europaeum</name>
    <dbReference type="NCBI Taxonomy" id="173218"/>
    <lineage>
        <taxon>Eukaryota</taxon>
        <taxon>Fungi</taxon>
        <taxon>Dikarya</taxon>
        <taxon>Ascomycota</taxon>
        <taxon>Pezizomycotina</taxon>
        <taxon>Sordariomycetes</taxon>
        <taxon>Hypocreomycetidae</taxon>
        <taxon>Hypocreales</taxon>
        <taxon>Hypocreaceae</taxon>
        <taxon>Trichoderma</taxon>
    </lineage>
</organism>
<dbReference type="Gene3D" id="3.40.50.2300">
    <property type="match status" value="1"/>
</dbReference>
<feature type="domain" description="PAZ" evidence="17">
    <location>
        <begin position="958"/>
        <end position="1056"/>
    </location>
</feature>
<dbReference type="PANTHER" id="PTHR11564">
    <property type="entry name" value="SIGNAL RECOGNITION PARTICLE 54K PROTEIN SRP54"/>
    <property type="match status" value="1"/>
</dbReference>
<dbReference type="InterPro" id="IPR003165">
    <property type="entry name" value="Piwi"/>
</dbReference>
<evidence type="ECO:0000256" key="14">
    <source>
        <dbReference type="ARBA" id="ARBA00035672"/>
    </source>
</evidence>
<dbReference type="InterPro" id="IPR027417">
    <property type="entry name" value="P-loop_NTPase"/>
</dbReference>
<dbReference type="Pfam" id="PF16486">
    <property type="entry name" value="ArgoN"/>
    <property type="match status" value="1"/>
</dbReference>
<dbReference type="GO" id="GO:0030942">
    <property type="term" value="F:endoplasmic reticulum signal peptide binding"/>
    <property type="evidence" value="ECO:0007669"/>
    <property type="project" value="TreeGrafter"/>
</dbReference>